<evidence type="ECO:0000313" key="2">
    <source>
        <dbReference type="EMBL" id="NLD25616.1"/>
    </source>
</evidence>
<dbReference type="Proteomes" id="UP000545876">
    <property type="component" value="Unassembled WGS sequence"/>
</dbReference>
<proteinExistence type="inferred from homology"/>
<sequence>MKIDVKHIAQLSRISLTDEELKKFTPQMETILESVDVLKEVDTKDVEPMKGHVKLKELREDISGRSISQEEVLKNAKFKENGCVKVYGKIFDGSKDS</sequence>
<accession>A0A847D1E4</accession>
<reference evidence="2 3" key="1">
    <citation type="journal article" date="2020" name="Biotechnol. Biofuels">
        <title>New insights from the biogas microbiome by comprehensive genome-resolved metagenomics of nearly 1600 species originating from multiple anaerobic digesters.</title>
        <authorList>
            <person name="Campanaro S."/>
            <person name="Treu L."/>
            <person name="Rodriguez-R L.M."/>
            <person name="Kovalovszki A."/>
            <person name="Ziels R.M."/>
            <person name="Maus I."/>
            <person name="Zhu X."/>
            <person name="Kougias P.G."/>
            <person name="Basile A."/>
            <person name="Luo G."/>
            <person name="Schluter A."/>
            <person name="Konstantinidis K.T."/>
            <person name="Angelidaki I."/>
        </authorList>
    </citation>
    <scope>NUCLEOTIDE SEQUENCE [LARGE SCALE GENOMIC DNA]</scope>
    <source>
        <strain evidence="2">AS06rmzACSIP_65</strain>
    </source>
</reference>
<organism evidence="2 3">
    <name type="scientific">Candidatus Dojkabacteria bacterium</name>
    <dbReference type="NCBI Taxonomy" id="2099670"/>
    <lineage>
        <taxon>Bacteria</taxon>
        <taxon>Candidatus Dojkabacteria</taxon>
    </lineage>
</organism>
<keyword evidence="2" id="KW-0808">Transferase</keyword>
<dbReference type="Gene3D" id="1.10.20.60">
    <property type="entry name" value="Glu-tRNAGln amidotransferase C subunit, N-terminal domain"/>
    <property type="match status" value="1"/>
</dbReference>
<dbReference type="HAMAP" id="MF_00122">
    <property type="entry name" value="GatC"/>
    <property type="match status" value="1"/>
</dbReference>
<dbReference type="EMBL" id="JAAZBX010000012">
    <property type="protein sequence ID" value="NLD25616.1"/>
    <property type="molecule type" value="Genomic_DNA"/>
</dbReference>
<dbReference type="GO" id="GO:0006412">
    <property type="term" value="P:translation"/>
    <property type="evidence" value="ECO:0007669"/>
    <property type="project" value="UniProtKB-UniRule"/>
</dbReference>
<dbReference type="SUPFAM" id="SSF141000">
    <property type="entry name" value="Glu-tRNAGln amidotransferase C subunit"/>
    <property type="match status" value="1"/>
</dbReference>
<keyword evidence="1" id="KW-0436">Ligase</keyword>
<dbReference type="NCBIfam" id="TIGR00135">
    <property type="entry name" value="gatC"/>
    <property type="match status" value="1"/>
</dbReference>
<name>A0A847D1E4_9BACT</name>
<comment type="similarity">
    <text evidence="1">Belongs to the GatC family.</text>
</comment>
<dbReference type="AlphaFoldDB" id="A0A847D1E4"/>
<dbReference type="PANTHER" id="PTHR15004">
    <property type="entry name" value="GLUTAMYL-TRNA(GLN) AMIDOTRANSFERASE SUBUNIT C, MITOCHONDRIAL"/>
    <property type="match status" value="1"/>
</dbReference>
<dbReference type="GO" id="GO:0006450">
    <property type="term" value="P:regulation of translational fidelity"/>
    <property type="evidence" value="ECO:0007669"/>
    <property type="project" value="InterPro"/>
</dbReference>
<comment type="function">
    <text evidence="1">Allows the formation of correctly charged Asn-tRNA(Asn) or Gln-tRNA(Gln) through the transamidation of misacylated Asp-tRNA(Asn) or Glu-tRNA(Gln) in organisms which lack either or both of asparaginyl-tRNA or glutaminyl-tRNA synthetases. The reaction takes place in the presence of glutamine and ATP through an activated phospho-Asp-tRNA(Asn) or phospho-Glu-tRNA(Gln).</text>
</comment>
<evidence type="ECO:0000313" key="3">
    <source>
        <dbReference type="Proteomes" id="UP000545876"/>
    </source>
</evidence>
<dbReference type="GO" id="GO:0050567">
    <property type="term" value="F:glutaminyl-tRNA synthase (glutamine-hydrolyzing) activity"/>
    <property type="evidence" value="ECO:0007669"/>
    <property type="project" value="UniProtKB-UniRule"/>
</dbReference>
<dbReference type="GO" id="GO:0005524">
    <property type="term" value="F:ATP binding"/>
    <property type="evidence" value="ECO:0007669"/>
    <property type="project" value="UniProtKB-KW"/>
</dbReference>
<keyword evidence="1" id="KW-0067">ATP-binding</keyword>
<dbReference type="InterPro" id="IPR003837">
    <property type="entry name" value="GatC"/>
</dbReference>
<comment type="subunit">
    <text evidence="1">Heterotrimer of A, B and C subunits.</text>
</comment>
<dbReference type="InterPro" id="IPR036113">
    <property type="entry name" value="Asp/Glu-ADT_sf_sub_c"/>
</dbReference>
<comment type="catalytic activity">
    <reaction evidence="1">
        <text>L-aspartyl-tRNA(Asn) + L-glutamine + ATP + H2O = L-asparaginyl-tRNA(Asn) + L-glutamate + ADP + phosphate + 2 H(+)</text>
        <dbReference type="Rhea" id="RHEA:14513"/>
        <dbReference type="Rhea" id="RHEA-COMP:9674"/>
        <dbReference type="Rhea" id="RHEA-COMP:9677"/>
        <dbReference type="ChEBI" id="CHEBI:15377"/>
        <dbReference type="ChEBI" id="CHEBI:15378"/>
        <dbReference type="ChEBI" id="CHEBI:29985"/>
        <dbReference type="ChEBI" id="CHEBI:30616"/>
        <dbReference type="ChEBI" id="CHEBI:43474"/>
        <dbReference type="ChEBI" id="CHEBI:58359"/>
        <dbReference type="ChEBI" id="CHEBI:78515"/>
        <dbReference type="ChEBI" id="CHEBI:78516"/>
        <dbReference type="ChEBI" id="CHEBI:456216"/>
    </reaction>
</comment>
<dbReference type="GO" id="GO:0016740">
    <property type="term" value="F:transferase activity"/>
    <property type="evidence" value="ECO:0007669"/>
    <property type="project" value="UniProtKB-KW"/>
</dbReference>
<dbReference type="GO" id="GO:0070681">
    <property type="term" value="P:glutaminyl-tRNAGln biosynthesis via transamidation"/>
    <property type="evidence" value="ECO:0007669"/>
    <property type="project" value="TreeGrafter"/>
</dbReference>
<keyword evidence="1" id="KW-0648">Protein biosynthesis</keyword>
<gene>
    <name evidence="1 2" type="primary">gatC</name>
    <name evidence="2" type="ORF">GX656_03195</name>
</gene>
<dbReference type="Pfam" id="PF02686">
    <property type="entry name" value="GatC"/>
    <property type="match status" value="1"/>
</dbReference>
<comment type="catalytic activity">
    <reaction evidence="1">
        <text>L-glutamyl-tRNA(Gln) + L-glutamine + ATP + H2O = L-glutaminyl-tRNA(Gln) + L-glutamate + ADP + phosphate + H(+)</text>
        <dbReference type="Rhea" id="RHEA:17521"/>
        <dbReference type="Rhea" id="RHEA-COMP:9681"/>
        <dbReference type="Rhea" id="RHEA-COMP:9684"/>
        <dbReference type="ChEBI" id="CHEBI:15377"/>
        <dbReference type="ChEBI" id="CHEBI:15378"/>
        <dbReference type="ChEBI" id="CHEBI:29985"/>
        <dbReference type="ChEBI" id="CHEBI:30616"/>
        <dbReference type="ChEBI" id="CHEBI:43474"/>
        <dbReference type="ChEBI" id="CHEBI:58359"/>
        <dbReference type="ChEBI" id="CHEBI:78520"/>
        <dbReference type="ChEBI" id="CHEBI:78521"/>
        <dbReference type="ChEBI" id="CHEBI:456216"/>
    </reaction>
</comment>
<evidence type="ECO:0000256" key="1">
    <source>
        <dbReference type="HAMAP-Rule" id="MF_00122"/>
    </source>
</evidence>
<keyword evidence="1" id="KW-0547">Nucleotide-binding</keyword>
<dbReference type="PANTHER" id="PTHR15004:SF0">
    <property type="entry name" value="GLUTAMYL-TRNA(GLN) AMIDOTRANSFERASE SUBUNIT C, MITOCHONDRIAL"/>
    <property type="match status" value="1"/>
</dbReference>
<protein>
    <recommendedName>
        <fullName evidence="1">Aspartyl/glutamyl-tRNA(Asn/Gln) amidotransferase subunit C</fullName>
        <shortName evidence="1">Asp/Glu-ADT subunit C</shortName>
        <ecNumber evidence="1">6.3.5.-</ecNumber>
    </recommendedName>
</protein>
<comment type="caution">
    <text evidence="2">The sequence shown here is derived from an EMBL/GenBank/DDBJ whole genome shotgun (WGS) entry which is preliminary data.</text>
</comment>
<dbReference type="EC" id="6.3.5.-" evidence="1"/>